<dbReference type="EMBL" id="JBBEUB010000005">
    <property type="protein sequence ID" value="MEJ2904129.1"/>
    <property type="molecule type" value="Genomic_DNA"/>
</dbReference>
<name>A0ABU8NPE8_9SPHI</name>
<keyword evidence="3" id="KW-1185">Reference proteome</keyword>
<reference evidence="2 3" key="1">
    <citation type="submission" date="2024-03" db="EMBL/GenBank/DDBJ databases">
        <title>Sequence of Lycoming College Course Isolates.</title>
        <authorList>
            <person name="Plotts O."/>
            <person name="Newman J."/>
        </authorList>
    </citation>
    <scope>NUCLEOTIDE SEQUENCE [LARGE SCALE GENOMIC DNA]</scope>
    <source>
        <strain evidence="2 3">CJB-3</strain>
    </source>
</reference>
<gene>
    <name evidence="2" type="ORF">WAE58_16915</name>
</gene>
<evidence type="ECO:0008006" key="4">
    <source>
        <dbReference type="Google" id="ProtNLM"/>
    </source>
</evidence>
<evidence type="ECO:0000256" key="1">
    <source>
        <dbReference type="SAM" id="SignalP"/>
    </source>
</evidence>
<dbReference type="Proteomes" id="UP001378956">
    <property type="component" value="Unassembled WGS sequence"/>
</dbReference>
<sequence>MKAIFTSILALLLCLTATAQSNFYKLSLGGGGGLTQSFTDYEKYKFGKSIYGVGEFFFTPFISLGGEGQIGRIKGESRDPAFETPQFVNAYKSLTINAKLYLGALIDYKRNGFSNTIKGLYMGAGLGGILNNISGAETPKTKDIIIPLNIGYTYYFPNKAGYYRYGINANYQSTISLDGGLDGREETSHTDIYTYFSIGIRYQFGPMGLSTKTLY</sequence>
<protein>
    <recommendedName>
        <fullName evidence="4">Outer membrane protein with beta-barrel domain</fullName>
    </recommendedName>
</protein>
<keyword evidence="1" id="KW-0732">Signal</keyword>
<evidence type="ECO:0000313" key="3">
    <source>
        <dbReference type="Proteomes" id="UP001378956"/>
    </source>
</evidence>
<feature type="signal peptide" evidence="1">
    <location>
        <begin position="1"/>
        <end position="19"/>
    </location>
</feature>
<evidence type="ECO:0000313" key="2">
    <source>
        <dbReference type="EMBL" id="MEJ2904129.1"/>
    </source>
</evidence>
<dbReference type="RefSeq" id="WP_172659244.1">
    <property type="nucleotide sequence ID" value="NZ_JABMKW010000004.1"/>
</dbReference>
<organism evidence="2 3">
    <name type="scientific">Pedobacter panaciterrae</name>
    <dbReference type="NCBI Taxonomy" id="363849"/>
    <lineage>
        <taxon>Bacteria</taxon>
        <taxon>Pseudomonadati</taxon>
        <taxon>Bacteroidota</taxon>
        <taxon>Sphingobacteriia</taxon>
        <taxon>Sphingobacteriales</taxon>
        <taxon>Sphingobacteriaceae</taxon>
        <taxon>Pedobacter</taxon>
    </lineage>
</organism>
<comment type="caution">
    <text evidence="2">The sequence shown here is derived from an EMBL/GenBank/DDBJ whole genome shotgun (WGS) entry which is preliminary data.</text>
</comment>
<proteinExistence type="predicted"/>
<accession>A0ABU8NPE8</accession>
<feature type="chain" id="PRO_5046827560" description="Outer membrane protein with beta-barrel domain" evidence="1">
    <location>
        <begin position="20"/>
        <end position="215"/>
    </location>
</feature>